<accession>A0A2S9SRK6</accession>
<dbReference type="AlphaFoldDB" id="A0A2S9SRK6"/>
<comment type="caution">
    <text evidence="1">The sequence shown here is derived from an EMBL/GenBank/DDBJ whole genome shotgun (WGS) entry which is preliminary data.</text>
</comment>
<name>A0A2S9SRK6_9BACT</name>
<reference evidence="1 2" key="1">
    <citation type="submission" date="2017-09" db="EMBL/GenBank/DDBJ databases">
        <title>Reassesment of A. cryaerophilus.</title>
        <authorList>
            <person name="Perez-Cataluna A."/>
            <person name="Collado L."/>
            <person name="Salgado O."/>
            <person name="Lefinanco V."/>
            <person name="Figueras M.J."/>
        </authorList>
    </citation>
    <scope>NUCLEOTIDE SEQUENCE [LARGE SCALE GENOMIC DNA]</scope>
    <source>
        <strain evidence="1 2">LMG 9861</strain>
    </source>
</reference>
<dbReference type="EMBL" id="NXGJ01000001">
    <property type="protein sequence ID" value="PRM89224.1"/>
    <property type="molecule type" value="Genomic_DNA"/>
</dbReference>
<proteinExistence type="predicted"/>
<evidence type="ECO:0000313" key="2">
    <source>
        <dbReference type="Proteomes" id="UP000239065"/>
    </source>
</evidence>
<dbReference type="Proteomes" id="UP000239065">
    <property type="component" value="Unassembled WGS sequence"/>
</dbReference>
<evidence type="ECO:0000313" key="1">
    <source>
        <dbReference type="EMBL" id="PRM89224.1"/>
    </source>
</evidence>
<protein>
    <recommendedName>
        <fullName evidence="3">Toxin-antitoxin system, antitoxin component, ribbon-helix-helix domain protein</fullName>
    </recommendedName>
</protein>
<evidence type="ECO:0008006" key="3">
    <source>
        <dbReference type="Google" id="ProtNLM"/>
    </source>
</evidence>
<dbReference type="RefSeq" id="WP_105908416.1">
    <property type="nucleotide sequence ID" value="NZ_JAMXDL010000001.1"/>
</dbReference>
<gene>
    <name evidence="1" type="ORF">CJ669_01630</name>
</gene>
<sequence>MVLSSEKITVNNLPKEFKDMAIEVKNELKTSLNSVYIEIFKEYYQKREAEKLKKSAEIMANIYEEDEELKSWIDFEENIL</sequence>
<organism evidence="1 2">
    <name type="scientific">Aliarcobacter cryaerophilus</name>
    <dbReference type="NCBI Taxonomy" id="28198"/>
    <lineage>
        <taxon>Bacteria</taxon>
        <taxon>Pseudomonadati</taxon>
        <taxon>Campylobacterota</taxon>
        <taxon>Epsilonproteobacteria</taxon>
        <taxon>Campylobacterales</taxon>
        <taxon>Arcobacteraceae</taxon>
        <taxon>Aliarcobacter</taxon>
    </lineage>
</organism>